<dbReference type="InterPro" id="IPR011256">
    <property type="entry name" value="Reg_factor_effector_dom_sf"/>
</dbReference>
<evidence type="ECO:0000313" key="3">
    <source>
        <dbReference type="Proteomes" id="UP001497392"/>
    </source>
</evidence>
<dbReference type="EMBL" id="CAXHTA020000006">
    <property type="protein sequence ID" value="CAL5222105.1"/>
    <property type="molecule type" value="Genomic_DNA"/>
</dbReference>
<dbReference type="PANTHER" id="PTHR11220">
    <property type="entry name" value="HEME-BINDING PROTEIN-RELATED"/>
    <property type="match status" value="1"/>
</dbReference>
<sequence>MIALSPSLSARECTCIHRKSSVSCVVKQVRPLRKPQGPNCRLGSRIVVAQSTADVDFPPYSILNKRSEYDLRFYNVYKVVRMPYERRDEGYIGLGAYFDGENEGGLRLRQSQPVVMRFPATGSKTMELLVASCLDGDPVDVAPQPLDRRLSIEAAGGEIAAVLRFQGSATREATEKAVSTLRAALAQDGLVEGEEGGAFRLAQYGPLNSLSTRLNEVLLPVKM</sequence>
<protein>
    <submittedName>
        <fullName evidence="2">G4415 protein</fullName>
    </submittedName>
</protein>
<keyword evidence="3" id="KW-1185">Reference proteome</keyword>
<dbReference type="Pfam" id="PF04832">
    <property type="entry name" value="SOUL"/>
    <property type="match status" value="1"/>
</dbReference>
<accession>A0ABP1FU81</accession>
<dbReference type="InterPro" id="IPR006917">
    <property type="entry name" value="SOUL_heme-bd"/>
</dbReference>
<gene>
    <name evidence="2" type="primary">g4415</name>
    <name evidence="2" type="ORF">VP750_LOCUS3764</name>
</gene>
<dbReference type="SUPFAM" id="SSF55136">
    <property type="entry name" value="Probable bacterial effector-binding domain"/>
    <property type="match status" value="1"/>
</dbReference>
<comment type="caution">
    <text evidence="2">The sequence shown here is derived from an EMBL/GenBank/DDBJ whole genome shotgun (WGS) entry which is preliminary data.</text>
</comment>
<evidence type="ECO:0000256" key="1">
    <source>
        <dbReference type="ARBA" id="ARBA00009817"/>
    </source>
</evidence>
<dbReference type="PANTHER" id="PTHR11220:SF58">
    <property type="entry name" value="SOUL HEME-BINDING FAMILY PROTEIN"/>
    <property type="match status" value="1"/>
</dbReference>
<reference evidence="2 3" key="1">
    <citation type="submission" date="2024-06" db="EMBL/GenBank/DDBJ databases">
        <authorList>
            <person name="Kraege A."/>
            <person name="Thomma B."/>
        </authorList>
    </citation>
    <scope>NUCLEOTIDE SEQUENCE [LARGE SCALE GENOMIC DNA]</scope>
</reference>
<organism evidence="2 3">
    <name type="scientific">Coccomyxa viridis</name>
    <dbReference type="NCBI Taxonomy" id="1274662"/>
    <lineage>
        <taxon>Eukaryota</taxon>
        <taxon>Viridiplantae</taxon>
        <taxon>Chlorophyta</taxon>
        <taxon>core chlorophytes</taxon>
        <taxon>Trebouxiophyceae</taxon>
        <taxon>Trebouxiophyceae incertae sedis</taxon>
        <taxon>Coccomyxaceae</taxon>
        <taxon>Coccomyxa</taxon>
    </lineage>
</organism>
<comment type="similarity">
    <text evidence="1">Belongs to the HEBP family.</text>
</comment>
<name>A0ABP1FU81_9CHLO</name>
<proteinExistence type="inferred from homology"/>
<evidence type="ECO:0000313" key="2">
    <source>
        <dbReference type="EMBL" id="CAL5222105.1"/>
    </source>
</evidence>
<dbReference type="Proteomes" id="UP001497392">
    <property type="component" value="Unassembled WGS sequence"/>
</dbReference>
<dbReference type="Gene3D" id="3.20.80.10">
    <property type="entry name" value="Regulatory factor, effector binding domain"/>
    <property type="match status" value="1"/>
</dbReference>